<evidence type="ECO:0000313" key="2">
    <source>
        <dbReference type="Proteomes" id="UP000516173"/>
    </source>
</evidence>
<dbReference type="AlphaFoldDB" id="A0A7G1L228"/>
<evidence type="ECO:0000313" key="1">
    <source>
        <dbReference type="EMBL" id="BCK59434.1"/>
    </source>
</evidence>
<keyword evidence="2" id="KW-1185">Reference proteome</keyword>
<dbReference type="GeneID" id="80351572"/>
<gene>
    <name evidence="1" type="ORF">NWFMUON74_72060</name>
</gene>
<dbReference type="KEGG" id="nwl:NWFMUON74_72060"/>
<dbReference type="Proteomes" id="UP000516173">
    <property type="component" value="Plasmid pFMUON74"/>
</dbReference>
<dbReference type="RefSeq" id="WP_187689641.1">
    <property type="nucleotide sequence ID" value="NZ_AP023397.1"/>
</dbReference>
<reference evidence="1 2" key="1">
    <citation type="submission" date="2020-08" db="EMBL/GenBank/DDBJ databases">
        <title>Genome Sequencing of Nocardia wallacei strain FMUON74 and assembly.</title>
        <authorList>
            <person name="Toyokawa M."/>
            <person name="Uesaka K."/>
        </authorList>
    </citation>
    <scope>NUCLEOTIDE SEQUENCE [LARGE SCALE GENOMIC DNA]</scope>
    <source>
        <strain evidence="1 2">FMUON74</strain>
        <plasmid evidence="1 2">pFMUON74</plasmid>
    </source>
</reference>
<organism evidence="1 2">
    <name type="scientific">Nocardia wallacei</name>
    <dbReference type="NCBI Taxonomy" id="480035"/>
    <lineage>
        <taxon>Bacteria</taxon>
        <taxon>Bacillati</taxon>
        <taxon>Actinomycetota</taxon>
        <taxon>Actinomycetes</taxon>
        <taxon>Mycobacteriales</taxon>
        <taxon>Nocardiaceae</taxon>
        <taxon>Nocardia</taxon>
    </lineage>
</organism>
<accession>A0A7G1L228</accession>
<sequence>MRNNNDHDIGTQVSAPGRPSYGRIADVLSTQGEGLYLVQWPNGQLDTIAGDCFAPRTLTVLCDRGEYLPAGSGEWVQLEPQTTELPIAAPGHCEHTFTVCAECAENWAYHNDDAYIFLSPWPPEWSLDL</sequence>
<geneLocation type="plasmid" evidence="1 2">
    <name>pFMUON74</name>
</geneLocation>
<keyword evidence="1" id="KW-0614">Plasmid</keyword>
<name>A0A7G1L228_9NOCA</name>
<protein>
    <submittedName>
        <fullName evidence="1">Uncharacterized protein</fullName>
    </submittedName>
</protein>
<proteinExistence type="predicted"/>
<dbReference type="EMBL" id="AP023397">
    <property type="protein sequence ID" value="BCK59434.1"/>
    <property type="molecule type" value="Genomic_DNA"/>
</dbReference>